<dbReference type="AlphaFoldDB" id="A0A075TXN6"/>
<name>A0A075TXN6_9LACO</name>
<reference evidence="2" key="2">
    <citation type="submission" date="2014-08" db="EMBL/GenBank/DDBJ databases">
        <title>Complete genome of Weissella ceti strain WS74 isolated from diseased rainbow trout in Brazil.</title>
        <authorList>
            <person name="Figueiredo H.C.P."/>
            <person name="Leal C.A.G."/>
            <person name="Pereira F.L."/>
            <person name="Soares S.C."/>
            <person name="Dorella F.A."/>
            <person name="Carvalho A.F."/>
            <person name="Azevedo V.A.C."/>
        </authorList>
    </citation>
    <scope>NUCLEOTIDE SEQUENCE [LARGE SCALE GENOMIC DNA]</scope>
    <source>
        <strain evidence="2">WS74</strain>
    </source>
</reference>
<proteinExistence type="predicted"/>
<dbReference type="Proteomes" id="UP000029079">
    <property type="component" value="Chromosome"/>
</dbReference>
<keyword evidence="2" id="KW-1185">Reference proteome</keyword>
<organism evidence="1 2">
    <name type="scientific">Weissella ceti</name>
    <dbReference type="NCBI Taxonomy" id="759620"/>
    <lineage>
        <taxon>Bacteria</taxon>
        <taxon>Bacillati</taxon>
        <taxon>Bacillota</taxon>
        <taxon>Bacilli</taxon>
        <taxon>Lactobacillales</taxon>
        <taxon>Lactobacillaceae</taxon>
        <taxon>Weissella</taxon>
    </lineage>
</organism>
<reference evidence="1 2" key="1">
    <citation type="journal article" date="2014" name="Genome Announc.">
        <title>Complete Genome Sequences of Fish Pathogenic Weissella ceti Strains WS74 and WS105.</title>
        <authorList>
            <person name="Figueiredo H.C."/>
            <person name="Leal C.A."/>
            <person name="Dorella F.A."/>
            <person name="Carvalho A.F."/>
            <person name="Soares S.C."/>
            <person name="Pereira F.L."/>
            <person name="Azevedo V.A."/>
        </authorList>
    </citation>
    <scope>NUCLEOTIDE SEQUENCE [LARGE SCALE GENOMIC DNA]</scope>
    <source>
        <strain evidence="1 2">WS74</strain>
    </source>
</reference>
<dbReference type="KEGG" id="wci:WS105_0156"/>
<dbReference type="RefSeq" id="WP_009495528.1">
    <property type="nucleotide sequence ID" value="NZ_CP009223.1"/>
</dbReference>
<dbReference type="EMBL" id="CP009223">
    <property type="protein sequence ID" value="AIM62409.1"/>
    <property type="molecule type" value="Genomic_DNA"/>
</dbReference>
<evidence type="ECO:0000313" key="1">
    <source>
        <dbReference type="EMBL" id="AIM62409.1"/>
    </source>
</evidence>
<evidence type="ECO:0000313" key="2">
    <source>
        <dbReference type="Proteomes" id="UP000029079"/>
    </source>
</evidence>
<dbReference type="KEGG" id="wct:WS74_0157"/>
<gene>
    <name evidence="1" type="ORF">WS74_0157</name>
</gene>
<accession>A0A075TXN6</accession>
<dbReference type="STRING" id="759620.WS105_0156"/>
<protein>
    <submittedName>
        <fullName evidence="1">Uncharacterized protein</fullName>
    </submittedName>
</protein>
<dbReference type="KEGG" id="wce:WS08_0157"/>
<sequence length="102" mass="11278">MPTKIINLHPAMVAKLAGKTVPTIRSWGQQVLLHSTIINGSKIFDLEELVPLIRPRNSHSGNSYLIADIPDYNNFISQIAKDVAQELVSNGTLTTVSRRVQD</sequence>